<dbReference type="AlphaFoldDB" id="A0A8J2JYC7"/>
<proteinExistence type="predicted"/>
<sequence>MDVPAETYNHVNGAQLLDAKETLNRIEKDGITRASIILDGYDKLKHHTLGYHMIGVNFRYSDDPEKFK</sequence>
<gene>
    <name evidence="1" type="ORF">AFUS01_LOCUS5863</name>
</gene>
<organism evidence="1 2">
    <name type="scientific">Allacma fusca</name>
    <dbReference type="NCBI Taxonomy" id="39272"/>
    <lineage>
        <taxon>Eukaryota</taxon>
        <taxon>Metazoa</taxon>
        <taxon>Ecdysozoa</taxon>
        <taxon>Arthropoda</taxon>
        <taxon>Hexapoda</taxon>
        <taxon>Collembola</taxon>
        <taxon>Symphypleona</taxon>
        <taxon>Sminthuridae</taxon>
        <taxon>Allacma</taxon>
    </lineage>
</organism>
<evidence type="ECO:0000313" key="2">
    <source>
        <dbReference type="Proteomes" id="UP000708208"/>
    </source>
</evidence>
<name>A0A8J2JYC7_9HEXA</name>
<dbReference type="Proteomes" id="UP000708208">
    <property type="component" value="Unassembled WGS sequence"/>
</dbReference>
<dbReference type="EMBL" id="CAJVCH010037872">
    <property type="protein sequence ID" value="CAG7716349.1"/>
    <property type="molecule type" value="Genomic_DNA"/>
</dbReference>
<reference evidence="1" key="1">
    <citation type="submission" date="2021-06" db="EMBL/GenBank/DDBJ databases">
        <authorList>
            <person name="Hodson N. C."/>
            <person name="Mongue J. A."/>
            <person name="Jaron S. K."/>
        </authorList>
    </citation>
    <scope>NUCLEOTIDE SEQUENCE</scope>
</reference>
<protein>
    <submittedName>
        <fullName evidence="1">Uncharacterized protein</fullName>
    </submittedName>
</protein>
<comment type="caution">
    <text evidence="1">The sequence shown here is derived from an EMBL/GenBank/DDBJ whole genome shotgun (WGS) entry which is preliminary data.</text>
</comment>
<evidence type="ECO:0000313" key="1">
    <source>
        <dbReference type="EMBL" id="CAG7716349.1"/>
    </source>
</evidence>
<keyword evidence="2" id="KW-1185">Reference proteome</keyword>
<accession>A0A8J2JYC7</accession>